<dbReference type="PANTHER" id="PTHR45586:SF1">
    <property type="entry name" value="LIPOPOLYSACCHARIDE ASSEMBLY PROTEIN B"/>
    <property type="match status" value="1"/>
</dbReference>
<dbReference type="InterPro" id="IPR051012">
    <property type="entry name" value="CellSynth/LPSAsmb/PSIAsmb"/>
</dbReference>
<name>A0A0L6CQZ7_9RHOB</name>
<protein>
    <submittedName>
        <fullName evidence="3">Tetratricopeptide repeat protein</fullName>
    </submittedName>
</protein>
<dbReference type="Proteomes" id="UP000037046">
    <property type="component" value="Unassembled WGS sequence"/>
</dbReference>
<dbReference type="AlphaFoldDB" id="A0A0L6CQZ7"/>
<evidence type="ECO:0000256" key="1">
    <source>
        <dbReference type="ARBA" id="ARBA00022737"/>
    </source>
</evidence>
<reference evidence="4" key="1">
    <citation type="submission" date="2015-07" db="EMBL/GenBank/DDBJ databases">
        <title>Draft Genome Sequence of Roseovarius tolerans EL-164, a producer of N-Acylated Alanine Methyl Esters (NAMEs).</title>
        <authorList>
            <person name="Voget S."/>
            <person name="Bruns H."/>
            <person name="Wagner-Doebler I."/>
            <person name="Schulz S."/>
            <person name="Daniel R."/>
        </authorList>
    </citation>
    <scope>NUCLEOTIDE SEQUENCE [LARGE SCALE GENOMIC DNA]</scope>
    <source>
        <strain evidence="4">EL-164</strain>
    </source>
</reference>
<dbReference type="PANTHER" id="PTHR45586">
    <property type="entry name" value="TPR REPEAT-CONTAINING PROTEIN PA4667"/>
    <property type="match status" value="1"/>
</dbReference>
<keyword evidence="4" id="KW-1185">Reference proteome</keyword>
<dbReference type="InterPro" id="IPR019734">
    <property type="entry name" value="TPR_rpt"/>
</dbReference>
<dbReference type="EMBL" id="LGVV01000072">
    <property type="protein sequence ID" value="KNX40065.1"/>
    <property type="molecule type" value="Genomic_DNA"/>
</dbReference>
<organism evidence="3 4">
    <name type="scientific">Roseovarius tolerans</name>
    <dbReference type="NCBI Taxonomy" id="74031"/>
    <lineage>
        <taxon>Bacteria</taxon>
        <taxon>Pseudomonadati</taxon>
        <taxon>Pseudomonadota</taxon>
        <taxon>Alphaproteobacteria</taxon>
        <taxon>Rhodobacterales</taxon>
        <taxon>Roseobacteraceae</taxon>
        <taxon>Roseovarius</taxon>
    </lineage>
</organism>
<dbReference type="Pfam" id="PF13432">
    <property type="entry name" value="TPR_16"/>
    <property type="match status" value="1"/>
</dbReference>
<gene>
    <name evidence="3" type="ORF">ROTO_33960</name>
</gene>
<evidence type="ECO:0000313" key="4">
    <source>
        <dbReference type="Proteomes" id="UP000037046"/>
    </source>
</evidence>
<evidence type="ECO:0000256" key="2">
    <source>
        <dbReference type="ARBA" id="ARBA00022803"/>
    </source>
</evidence>
<dbReference type="RefSeq" id="WP_050664229.1">
    <property type="nucleotide sequence ID" value="NZ_CP118494.1"/>
</dbReference>
<dbReference type="Gene3D" id="1.25.40.10">
    <property type="entry name" value="Tetratricopeptide repeat domain"/>
    <property type="match status" value="4"/>
</dbReference>
<keyword evidence="1" id="KW-0677">Repeat</keyword>
<dbReference type="SMART" id="SM00028">
    <property type="entry name" value="TPR"/>
    <property type="match status" value="8"/>
</dbReference>
<evidence type="ECO:0000313" key="3">
    <source>
        <dbReference type="EMBL" id="KNX40065.1"/>
    </source>
</evidence>
<dbReference type="SUPFAM" id="SSF48452">
    <property type="entry name" value="TPR-like"/>
    <property type="match status" value="3"/>
</dbReference>
<proteinExistence type="predicted"/>
<dbReference type="InterPro" id="IPR011990">
    <property type="entry name" value="TPR-like_helical_dom_sf"/>
</dbReference>
<dbReference type="Pfam" id="PF14559">
    <property type="entry name" value="TPR_19"/>
    <property type="match status" value="4"/>
</dbReference>
<dbReference type="PATRIC" id="fig|74031.6.peg.3475"/>
<dbReference type="OrthoDB" id="7637125at2"/>
<sequence>MIKPTFLALATAGLLSFCDTAEERADGHFQSGLELLQEGDVDRALVEFRNVFKLDGTHREARLRYAEAERARGNIREAYGQYLRLVEQYPDSLPGQRALAEMSLTVNDWDAAQRHASAAAELAPEDPVVQAVNATIAYRDALTGSGDDAARRAAVTKAQALVSEDPDLMIARRVVIDDLIRNQDWTAALSAIDAALAREPDDRQLYTIRLGVLNQLGETSEIRAQLEDMIERFPEDPNVLATLVRWYMSQGDVDAAQAFLKERADEDPGEIDDIVTYIRFLAEARDNQLALAELERILEGDPPEVERLTALRAGFRFDLGEQDGAITELEDVIDGMEPSDERRSIMVMLARMLDATGNNVGARALVEQTLEEDESQPDALKMRAGWLIESDRTDEAIVALRSVLGETPNDAAAMTLMAQAHERAGNRDLMADMLSRAVDASRNAPEESLRYARYLIGQDNLRSAETVLINALRLASGNVALLSALGEVYMGDQDWPRLTQVIETLRRQEGPSAERLANELTARQLAAQDREDELLSFLDTLAGEGASGLGAAATIVRARLAQGDVEGAQEYARETLDANPEDPNARFLMASVQAVTGEIEAAEATFQDLAAKTPQDQRFWLALYNIRAAQEDSEAARQALRDGLEASPDSLRLNWALAGILEREGDVSGAIEIYEKLYAANSNNLIIANNLASLLATGREDAESLDRAHEIARRLRDRAVPAFQDTYGWIAFRRGDLDTALSALEPAAAGLPGDPTVQYHLARTYVARDEQAEALAQFRKVVEAVGDRPPPEFMGEVEAEIERLEAAVGDDDAQN</sequence>
<keyword evidence="2" id="KW-0802">TPR repeat</keyword>
<comment type="caution">
    <text evidence="3">The sequence shown here is derived from an EMBL/GenBank/DDBJ whole genome shotgun (WGS) entry which is preliminary data.</text>
</comment>
<accession>A0A0L6CQZ7</accession>